<feature type="transmembrane region" description="Helical" evidence="1">
    <location>
        <begin position="121"/>
        <end position="141"/>
    </location>
</feature>
<sequence length="194" mass="21842">MSEYPPYKVLLKKIWHDIRPGTKLQWLALGLHLGLLFAFICPWLVSGGHITNLRPIRRFSGYTSQAPDLLTTIWLIGLVFLSMVRCYCLALAAVTAILHCKDWASEAGSVDPRNLLWRLRIVVYLVLIVTLNAVMAAVVKIEGTQTPSVGLRPSINKYFIHVNHVPYYICLWVSIAISVLGATYFLGNKKTIHI</sequence>
<evidence type="ECO:0000256" key="1">
    <source>
        <dbReference type="SAM" id="Phobius"/>
    </source>
</evidence>
<feature type="transmembrane region" description="Helical" evidence="1">
    <location>
        <begin position="73"/>
        <end position="100"/>
    </location>
</feature>
<keyword evidence="1" id="KW-0812">Transmembrane</keyword>
<dbReference type="AlphaFoldDB" id="A0A6A4I6F9"/>
<reference evidence="2" key="1">
    <citation type="journal article" date="2019" name="Environ. Microbiol.">
        <title>Fungal ecological strategies reflected in gene transcription - a case study of two litter decomposers.</title>
        <authorList>
            <person name="Barbi F."/>
            <person name="Kohler A."/>
            <person name="Barry K."/>
            <person name="Baskaran P."/>
            <person name="Daum C."/>
            <person name="Fauchery L."/>
            <person name="Ihrmark K."/>
            <person name="Kuo A."/>
            <person name="LaButti K."/>
            <person name="Lipzen A."/>
            <person name="Morin E."/>
            <person name="Grigoriev I.V."/>
            <person name="Henrissat B."/>
            <person name="Lindahl B."/>
            <person name="Martin F."/>
        </authorList>
    </citation>
    <scope>NUCLEOTIDE SEQUENCE</scope>
    <source>
        <strain evidence="2">JB14</strain>
    </source>
</reference>
<keyword evidence="1" id="KW-0472">Membrane</keyword>
<keyword evidence="1" id="KW-1133">Transmembrane helix</keyword>
<organism evidence="2 3">
    <name type="scientific">Gymnopus androsaceus JB14</name>
    <dbReference type="NCBI Taxonomy" id="1447944"/>
    <lineage>
        <taxon>Eukaryota</taxon>
        <taxon>Fungi</taxon>
        <taxon>Dikarya</taxon>
        <taxon>Basidiomycota</taxon>
        <taxon>Agaricomycotina</taxon>
        <taxon>Agaricomycetes</taxon>
        <taxon>Agaricomycetidae</taxon>
        <taxon>Agaricales</taxon>
        <taxon>Marasmiineae</taxon>
        <taxon>Omphalotaceae</taxon>
        <taxon>Gymnopus</taxon>
    </lineage>
</organism>
<feature type="transmembrane region" description="Helical" evidence="1">
    <location>
        <begin position="165"/>
        <end position="186"/>
    </location>
</feature>
<keyword evidence="3" id="KW-1185">Reference proteome</keyword>
<gene>
    <name evidence="2" type="ORF">BT96DRAFT_916910</name>
</gene>
<protein>
    <submittedName>
        <fullName evidence="2">Uncharacterized protein</fullName>
    </submittedName>
</protein>
<dbReference type="OrthoDB" id="3123923at2759"/>
<dbReference type="EMBL" id="ML769417">
    <property type="protein sequence ID" value="KAE9404345.1"/>
    <property type="molecule type" value="Genomic_DNA"/>
</dbReference>
<proteinExistence type="predicted"/>
<dbReference type="Proteomes" id="UP000799118">
    <property type="component" value="Unassembled WGS sequence"/>
</dbReference>
<name>A0A6A4I6F9_9AGAR</name>
<accession>A0A6A4I6F9</accession>
<feature type="transmembrane region" description="Helical" evidence="1">
    <location>
        <begin position="26"/>
        <end position="45"/>
    </location>
</feature>
<evidence type="ECO:0000313" key="2">
    <source>
        <dbReference type="EMBL" id="KAE9404345.1"/>
    </source>
</evidence>
<evidence type="ECO:0000313" key="3">
    <source>
        <dbReference type="Proteomes" id="UP000799118"/>
    </source>
</evidence>